<sequence length="449" mass="51999">MAQAILNIVLENLRSLIQKKLALFLGLHQNFKSLETILKQSYQRLVRRLRDAAYTVDDILDECATKALELEYQGAGCGLSNKVQRSCLSCFHPKHVAFRCNTAKKMKEIRERLDQIAKERRDFHLTEMVRERKAETIYWCRTPSIITETKIYGREKDEQKIVDFFVDDTFASEDLSVYPIGSFGPNDEEWTELVIIGKEIVKKCRGVPLAAKALGGFLRFKREEKEWFYVKESNLWSLQHKENSIMSALTLSYLNLPINLRQCFAFCSFFPKDEIINKQFLIELWMANGFISSNGILDVEDIGEGVCNELYWRSFFQDVEADAFGKIINFKMHDLVHDLAESVTEELYANYHLRVGRSLSSLPSNIGKLTSLRTLSMYLVGKRRGSLLAELAQLKLKGELHIKHLKRVKSVMDTREANMSSKHLKELWLSWSRNDESRVQRLPFATMDV</sequence>
<protein>
    <recommendedName>
        <fullName evidence="8">NB-ARC domain-containing protein</fullName>
    </recommendedName>
</protein>
<dbReference type="Proteomes" id="UP001359559">
    <property type="component" value="Unassembled WGS sequence"/>
</dbReference>
<dbReference type="GO" id="GO:0043531">
    <property type="term" value="F:ADP binding"/>
    <property type="evidence" value="ECO:0007669"/>
    <property type="project" value="InterPro"/>
</dbReference>
<organism evidence="6 7">
    <name type="scientific">Clitoria ternatea</name>
    <name type="common">Butterfly pea</name>
    <dbReference type="NCBI Taxonomy" id="43366"/>
    <lineage>
        <taxon>Eukaryota</taxon>
        <taxon>Viridiplantae</taxon>
        <taxon>Streptophyta</taxon>
        <taxon>Embryophyta</taxon>
        <taxon>Tracheophyta</taxon>
        <taxon>Spermatophyta</taxon>
        <taxon>Magnoliopsida</taxon>
        <taxon>eudicotyledons</taxon>
        <taxon>Gunneridae</taxon>
        <taxon>Pentapetalae</taxon>
        <taxon>rosids</taxon>
        <taxon>fabids</taxon>
        <taxon>Fabales</taxon>
        <taxon>Fabaceae</taxon>
        <taxon>Papilionoideae</taxon>
        <taxon>50 kb inversion clade</taxon>
        <taxon>NPAAA clade</taxon>
        <taxon>indigoferoid/millettioid clade</taxon>
        <taxon>Phaseoleae</taxon>
        <taxon>Clitoria</taxon>
    </lineage>
</organism>
<dbReference type="InterPro" id="IPR058922">
    <property type="entry name" value="WHD_DRP"/>
</dbReference>
<dbReference type="InterPro" id="IPR056789">
    <property type="entry name" value="LRR_R13L1-DRL21"/>
</dbReference>
<evidence type="ECO:0000256" key="2">
    <source>
        <dbReference type="ARBA" id="ARBA00022737"/>
    </source>
</evidence>
<dbReference type="FunFam" id="1.10.10.10:FF:000322">
    <property type="entry name" value="Probable disease resistance protein At1g63360"/>
    <property type="match status" value="1"/>
</dbReference>
<keyword evidence="3" id="KW-0611">Plant defense</keyword>
<dbReference type="Pfam" id="PF25019">
    <property type="entry name" value="LRR_R13L1-DRL21"/>
    <property type="match status" value="1"/>
</dbReference>
<accession>A0AAN9PT13</accession>
<dbReference type="InterPro" id="IPR027417">
    <property type="entry name" value="P-loop_NTPase"/>
</dbReference>
<dbReference type="AlphaFoldDB" id="A0AAN9PT13"/>
<dbReference type="PANTHER" id="PTHR36766">
    <property type="entry name" value="PLANT BROAD-SPECTRUM MILDEW RESISTANCE PROTEIN RPW8"/>
    <property type="match status" value="1"/>
</dbReference>
<name>A0AAN9PT13_CLITE</name>
<dbReference type="InterPro" id="IPR042197">
    <property type="entry name" value="Apaf_helical"/>
</dbReference>
<comment type="caution">
    <text evidence="6">The sequence shown here is derived from an EMBL/GenBank/DDBJ whole genome shotgun (WGS) entry which is preliminary data.</text>
</comment>
<evidence type="ECO:0000259" key="5">
    <source>
        <dbReference type="Pfam" id="PF25019"/>
    </source>
</evidence>
<keyword evidence="1" id="KW-0433">Leucine-rich repeat</keyword>
<reference evidence="6 7" key="1">
    <citation type="submission" date="2024-01" db="EMBL/GenBank/DDBJ databases">
        <title>The genomes of 5 underutilized Papilionoideae crops provide insights into root nodulation and disease resistance.</title>
        <authorList>
            <person name="Yuan L."/>
        </authorList>
    </citation>
    <scope>NUCLEOTIDE SEQUENCE [LARGE SCALE GENOMIC DNA]</scope>
    <source>
        <strain evidence="6">LY-2023</strain>
        <tissue evidence="6">Leaf</tissue>
    </source>
</reference>
<dbReference type="PANTHER" id="PTHR36766:SF42">
    <property type="entry name" value="NB-ARC DOMAIN DISEASE RESISTANCE PROTEIN"/>
    <property type="match status" value="1"/>
</dbReference>
<evidence type="ECO:0000313" key="7">
    <source>
        <dbReference type="Proteomes" id="UP001359559"/>
    </source>
</evidence>
<dbReference type="SUPFAM" id="SSF52540">
    <property type="entry name" value="P-loop containing nucleoside triphosphate hydrolases"/>
    <property type="match status" value="1"/>
</dbReference>
<proteinExistence type="predicted"/>
<dbReference type="EMBL" id="JAYKXN010000002">
    <property type="protein sequence ID" value="KAK7309516.1"/>
    <property type="molecule type" value="Genomic_DNA"/>
</dbReference>
<keyword evidence="2" id="KW-0677">Repeat</keyword>
<evidence type="ECO:0008006" key="8">
    <source>
        <dbReference type="Google" id="ProtNLM"/>
    </source>
</evidence>
<feature type="domain" description="R13L1/DRL21-like LRR repeat region" evidence="5">
    <location>
        <begin position="388"/>
        <end position="438"/>
    </location>
</feature>
<feature type="domain" description="Disease resistance protein winged helix" evidence="4">
    <location>
        <begin position="270"/>
        <end position="340"/>
    </location>
</feature>
<evidence type="ECO:0000313" key="6">
    <source>
        <dbReference type="EMBL" id="KAK7309516.1"/>
    </source>
</evidence>
<evidence type="ECO:0000256" key="1">
    <source>
        <dbReference type="ARBA" id="ARBA00022614"/>
    </source>
</evidence>
<evidence type="ECO:0000259" key="4">
    <source>
        <dbReference type="Pfam" id="PF23559"/>
    </source>
</evidence>
<dbReference type="Gene3D" id="1.10.10.10">
    <property type="entry name" value="Winged helix-like DNA-binding domain superfamily/Winged helix DNA-binding domain"/>
    <property type="match status" value="1"/>
</dbReference>
<dbReference type="GO" id="GO:0006952">
    <property type="term" value="P:defense response"/>
    <property type="evidence" value="ECO:0007669"/>
    <property type="project" value="UniProtKB-KW"/>
</dbReference>
<evidence type="ECO:0000256" key="3">
    <source>
        <dbReference type="ARBA" id="ARBA00022821"/>
    </source>
</evidence>
<dbReference type="InterPro" id="IPR036388">
    <property type="entry name" value="WH-like_DNA-bd_sf"/>
</dbReference>
<dbReference type="Gene3D" id="1.10.8.430">
    <property type="entry name" value="Helical domain of apoptotic protease-activating factors"/>
    <property type="match status" value="1"/>
</dbReference>
<gene>
    <name evidence="6" type="ORF">RJT34_06314</name>
</gene>
<dbReference type="Pfam" id="PF23559">
    <property type="entry name" value="WHD_DRP"/>
    <property type="match status" value="1"/>
</dbReference>
<keyword evidence="7" id="KW-1185">Reference proteome</keyword>